<protein>
    <recommendedName>
        <fullName evidence="8">7-carboxy-7-deazaguanine synthase</fullName>
        <shortName evidence="8">CDG synthase</shortName>
        <ecNumber evidence="8">4.3.99.3</ecNumber>
    </recommendedName>
    <alternativeName>
        <fullName evidence="8">Queuosine biosynthesis protein QueE</fullName>
    </alternativeName>
</protein>
<dbReference type="InterPro" id="IPR013785">
    <property type="entry name" value="Aldolase_TIM"/>
</dbReference>
<comment type="pathway">
    <text evidence="8">Purine metabolism; 7-cyano-7-deazaguanine biosynthesis.</text>
</comment>
<dbReference type="InterPro" id="IPR024924">
    <property type="entry name" value="7-CO-7-deazaguanine_synth-like"/>
</dbReference>
<comment type="cofactor">
    <cofactor evidence="8">
        <name>Mg(2+)</name>
        <dbReference type="ChEBI" id="CHEBI:18420"/>
    </cofactor>
</comment>
<dbReference type="HAMAP" id="MF_00917">
    <property type="entry name" value="QueE"/>
    <property type="match status" value="1"/>
</dbReference>
<keyword evidence="2 8" id="KW-0949">S-adenosyl-L-methionine</keyword>
<feature type="binding site" evidence="8">
    <location>
        <position position="61"/>
    </location>
    <ligand>
        <name>[4Fe-4S] cluster</name>
        <dbReference type="ChEBI" id="CHEBI:49883"/>
        <note>4Fe-4S-S-AdoMet</note>
    </ligand>
</feature>
<gene>
    <name evidence="8" type="primary">queE</name>
    <name evidence="10" type="ORF">DCF15_15430</name>
</gene>
<dbReference type="SUPFAM" id="SSF102114">
    <property type="entry name" value="Radical SAM enzymes"/>
    <property type="match status" value="1"/>
</dbReference>
<evidence type="ECO:0000313" key="10">
    <source>
        <dbReference type="EMBL" id="PZO50883.1"/>
    </source>
</evidence>
<comment type="caution">
    <text evidence="10">The sequence shown here is derived from an EMBL/GenBank/DDBJ whole genome shotgun (WGS) entry which is preliminary data.</text>
</comment>
<dbReference type="PANTHER" id="PTHR42836:SF1">
    <property type="entry name" value="7-CARBOXY-7-DEAZAGUANINE SYNTHASE"/>
    <property type="match status" value="1"/>
</dbReference>
<dbReference type="GO" id="GO:0016840">
    <property type="term" value="F:carbon-nitrogen lyase activity"/>
    <property type="evidence" value="ECO:0007669"/>
    <property type="project" value="UniProtKB-UniRule"/>
</dbReference>
<organism evidence="10 11">
    <name type="scientific">Phormidesmis priestleyi</name>
    <dbReference type="NCBI Taxonomy" id="268141"/>
    <lineage>
        <taxon>Bacteria</taxon>
        <taxon>Bacillati</taxon>
        <taxon>Cyanobacteriota</taxon>
        <taxon>Cyanophyceae</taxon>
        <taxon>Leptolyngbyales</taxon>
        <taxon>Leptolyngbyaceae</taxon>
        <taxon>Phormidesmis</taxon>
    </lineage>
</organism>
<feature type="binding site" evidence="8">
    <location>
        <position position="97"/>
    </location>
    <ligand>
        <name>S-adenosyl-L-methionine</name>
        <dbReference type="ChEBI" id="CHEBI:59789"/>
    </ligand>
</feature>
<feature type="binding site" evidence="8">
    <location>
        <begin position="35"/>
        <end position="37"/>
    </location>
    <ligand>
        <name>substrate</name>
    </ligand>
</feature>
<keyword evidence="5 8" id="KW-0408">Iron</keyword>
<feature type="binding site" evidence="8">
    <location>
        <position position="50"/>
    </location>
    <ligand>
        <name>substrate</name>
    </ligand>
</feature>
<dbReference type="PANTHER" id="PTHR42836">
    <property type="entry name" value="7-CARBOXY-7-DEAZAGUANINE SYNTHASE"/>
    <property type="match status" value="1"/>
</dbReference>
<feature type="domain" description="Radical SAM core" evidence="9">
    <location>
        <begin position="41"/>
        <end position="234"/>
    </location>
</feature>
<dbReference type="EMBL" id="QBMP01000180">
    <property type="protein sequence ID" value="PZO50883.1"/>
    <property type="molecule type" value="Genomic_DNA"/>
</dbReference>
<evidence type="ECO:0000256" key="3">
    <source>
        <dbReference type="ARBA" id="ARBA00022723"/>
    </source>
</evidence>
<comment type="function">
    <text evidence="8">Catalyzes the complex heterocyclic radical-mediated conversion of 6-carboxy-5,6,7,8-tetrahydropterin (CPH4) to 7-carboxy-7-deazaguanine (CDG), a step common to the biosynthetic pathways of all 7-deazapurine-containing compounds.</text>
</comment>
<name>A0A2W4X0I5_9CYAN</name>
<evidence type="ECO:0000256" key="8">
    <source>
        <dbReference type="HAMAP-Rule" id="MF_00917"/>
    </source>
</evidence>
<dbReference type="GO" id="GO:0000287">
    <property type="term" value="F:magnesium ion binding"/>
    <property type="evidence" value="ECO:0007669"/>
    <property type="project" value="UniProtKB-UniRule"/>
</dbReference>
<dbReference type="UniPathway" id="UPA00391"/>
<dbReference type="InterPro" id="IPR058240">
    <property type="entry name" value="rSAM_sf"/>
</dbReference>
<keyword evidence="7 8" id="KW-0456">Lyase</keyword>
<evidence type="ECO:0000256" key="6">
    <source>
        <dbReference type="ARBA" id="ARBA00023014"/>
    </source>
</evidence>
<comment type="cofactor">
    <cofactor evidence="8">
        <name>[4Fe-4S] cluster</name>
        <dbReference type="ChEBI" id="CHEBI:49883"/>
    </cofactor>
    <text evidence="8">Binds 1 [4Fe-4S] cluster. The cluster is coordinated with 3 cysteines and an exchangeable S-adenosyl-L-methionine.</text>
</comment>
<evidence type="ECO:0000259" key="9">
    <source>
        <dbReference type="PROSITE" id="PS51918"/>
    </source>
</evidence>
<evidence type="ECO:0000256" key="7">
    <source>
        <dbReference type="ARBA" id="ARBA00023239"/>
    </source>
</evidence>
<feature type="binding site" evidence="8">
    <location>
        <begin position="138"/>
        <end position="140"/>
    </location>
    <ligand>
        <name>S-adenosyl-L-methionine</name>
        <dbReference type="ChEBI" id="CHEBI:59789"/>
    </ligand>
</feature>
<dbReference type="PIRSF" id="PIRSF000370">
    <property type="entry name" value="QueE"/>
    <property type="match status" value="1"/>
</dbReference>
<keyword evidence="6 8" id="KW-0411">Iron-sulfur</keyword>
<accession>A0A2W4X0I5</accession>
<evidence type="ECO:0000313" key="11">
    <source>
        <dbReference type="Proteomes" id="UP000249794"/>
    </source>
</evidence>
<dbReference type="PROSITE" id="PS51918">
    <property type="entry name" value="RADICAL_SAM"/>
    <property type="match status" value="1"/>
</dbReference>
<comment type="subunit">
    <text evidence="8">Homodimer.</text>
</comment>
<dbReference type="Proteomes" id="UP000249794">
    <property type="component" value="Unassembled WGS sequence"/>
</dbReference>
<evidence type="ECO:0000256" key="1">
    <source>
        <dbReference type="ARBA" id="ARBA00022485"/>
    </source>
</evidence>
<dbReference type="AlphaFoldDB" id="A0A2W4X0I5"/>
<dbReference type="EC" id="4.3.99.3" evidence="8"/>
<sequence length="234" mass="25994">MPAVTVKQSPIQPLPSTLPSTVPSTLPTVETFHSIQGEGIWTGASAFFIRLAGCEVGCPWCDTKHSWPMQSHPQREIAALVEEALAAQPFMVVITGGEPLMHDLTHLCAALRQQGLRVHLETSGSSPLTGEFDWITLSPKRFKPPLDAIYSQIHELKIVVGDEADLGWAEWAATQLAAHASRPNDPSDHWLDGPKKMLQPEWNSEQGQTLVFDYVRLHPDWRVSLQTHKFLGIR</sequence>
<dbReference type="Gene3D" id="3.20.20.70">
    <property type="entry name" value="Aldolase class I"/>
    <property type="match status" value="1"/>
</dbReference>
<keyword evidence="4 8" id="KW-0460">Magnesium</keyword>
<comment type="similarity">
    <text evidence="8">Belongs to the radical SAM superfamily. 7-carboxy-7-deazaguanine synthase family.</text>
</comment>
<reference evidence="11" key="1">
    <citation type="submission" date="2018-04" db="EMBL/GenBank/DDBJ databases">
        <authorList>
            <person name="Cornet L."/>
        </authorList>
    </citation>
    <scope>NUCLEOTIDE SEQUENCE [LARGE SCALE GENOMIC DNA]</scope>
</reference>
<feature type="binding site" evidence="8">
    <location>
        <position position="54"/>
    </location>
    <ligand>
        <name>[4Fe-4S] cluster</name>
        <dbReference type="ChEBI" id="CHEBI:49883"/>
        <note>4Fe-4S-S-AdoMet</note>
    </ligand>
</feature>
<reference evidence="10 11" key="2">
    <citation type="submission" date="2018-06" db="EMBL/GenBank/DDBJ databases">
        <title>Metagenomic assembly of (sub)arctic Cyanobacteria and their associated microbiome from non-axenic cultures.</title>
        <authorList>
            <person name="Baurain D."/>
        </authorList>
    </citation>
    <scope>NUCLEOTIDE SEQUENCE [LARGE SCALE GENOMIC DNA]</scope>
    <source>
        <strain evidence="10">ULC027bin1</strain>
    </source>
</reference>
<dbReference type="SFLD" id="SFLDS00029">
    <property type="entry name" value="Radical_SAM"/>
    <property type="match status" value="1"/>
</dbReference>
<comment type="catalytic activity">
    <reaction evidence="8">
        <text>6-carboxy-5,6,7,8-tetrahydropterin + H(+) = 7-carboxy-7-carbaguanine + NH4(+)</text>
        <dbReference type="Rhea" id="RHEA:27974"/>
        <dbReference type="ChEBI" id="CHEBI:15378"/>
        <dbReference type="ChEBI" id="CHEBI:28938"/>
        <dbReference type="ChEBI" id="CHEBI:61032"/>
        <dbReference type="ChEBI" id="CHEBI:61036"/>
        <dbReference type="EC" id="4.3.99.3"/>
    </reaction>
</comment>
<dbReference type="Pfam" id="PF04055">
    <property type="entry name" value="Radical_SAM"/>
    <property type="match status" value="1"/>
</dbReference>
<dbReference type="GO" id="GO:0008616">
    <property type="term" value="P:tRNA queuosine(34) biosynthetic process"/>
    <property type="evidence" value="ECO:0007669"/>
    <property type="project" value="UniProtKB-UniRule"/>
</dbReference>
<feature type="binding site" evidence="8">
    <location>
        <position position="95"/>
    </location>
    <ligand>
        <name>substrate</name>
    </ligand>
</feature>
<evidence type="ECO:0000256" key="2">
    <source>
        <dbReference type="ARBA" id="ARBA00022691"/>
    </source>
</evidence>
<feature type="binding site" evidence="8">
    <location>
        <position position="63"/>
    </location>
    <ligand>
        <name>Mg(2+)</name>
        <dbReference type="ChEBI" id="CHEBI:18420"/>
    </ligand>
</feature>
<feature type="binding site" evidence="8">
    <location>
        <begin position="60"/>
        <end position="62"/>
    </location>
    <ligand>
        <name>S-adenosyl-L-methionine</name>
        <dbReference type="ChEBI" id="CHEBI:59789"/>
    </ligand>
</feature>
<proteinExistence type="inferred from homology"/>
<keyword evidence="1 8" id="KW-0004">4Fe-4S</keyword>
<comment type="cofactor">
    <cofactor evidence="8">
        <name>S-adenosyl-L-methionine</name>
        <dbReference type="ChEBI" id="CHEBI:59789"/>
    </cofactor>
    <text evidence="8">Binds 1 S-adenosyl-L-methionine per subunit.</text>
</comment>
<keyword evidence="8" id="KW-0671">Queuosine biosynthesis</keyword>
<feature type="binding site" evidence="8">
    <location>
        <position position="58"/>
    </location>
    <ligand>
        <name>[4Fe-4S] cluster</name>
        <dbReference type="ChEBI" id="CHEBI:49883"/>
        <note>4Fe-4S-S-AdoMet</note>
    </ligand>
</feature>
<evidence type="ECO:0000256" key="5">
    <source>
        <dbReference type="ARBA" id="ARBA00023004"/>
    </source>
</evidence>
<evidence type="ECO:0000256" key="4">
    <source>
        <dbReference type="ARBA" id="ARBA00022842"/>
    </source>
</evidence>
<dbReference type="GO" id="GO:0051539">
    <property type="term" value="F:4 iron, 4 sulfur cluster binding"/>
    <property type="evidence" value="ECO:0007669"/>
    <property type="project" value="UniProtKB-UniRule"/>
</dbReference>
<comment type="caution">
    <text evidence="8">Lacks conserved residue(s) required for the propagation of feature annotation.</text>
</comment>
<dbReference type="InterPro" id="IPR007197">
    <property type="entry name" value="rSAM"/>
</dbReference>
<dbReference type="GO" id="GO:1904047">
    <property type="term" value="F:S-adenosyl-L-methionine binding"/>
    <property type="evidence" value="ECO:0007669"/>
    <property type="project" value="UniProtKB-UniRule"/>
</dbReference>
<keyword evidence="3 8" id="KW-0479">Metal-binding</keyword>